<feature type="transmembrane region" description="Helical" evidence="8">
    <location>
        <begin position="278"/>
        <end position="294"/>
    </location>
</feature>
<sequence length="483" mass="56660">MKKAIIISFYIFILIILLFYHTHGLTFHDNGYIVHSAQQLQQGKVIYRDFDFVYTPLSVFLTAIAFKLFGQNLFAERLFIFFLSLTTIFSIYKICLIFTRRKEISYTVVLIYLFWGPGHINFFSPVMLSIDLGILGLFFLMRGLETKKFKYFFPAGILSGSVLLSKQNFGLAILLTVIFFFLVIKIPKKIKSVLFFILGYFTVIIAFLIYLVTTNSYGPFISNMYFYIIKKIIIENTLKTPFIYEGALIYILPKIGLYLFPALISAVAIFTAFKKYRNYLFLAVFVLFFYLFGIRPETDYIHLSPLLSLTGLSLIFLWKSEIKIVKQLSWLFCITLITVGLYTSLFKGYYRWERPLSENRYFIVEKTIQIWSDPNYKTIVPFLVKNINLYSKPEDYIFVNFNAPLIYFIANRRDPTRFSYISHYATSEIFQKEIINNLINKKVKLIIADSSLKKNGTPIDIYIRKNYRVLESLGEYFILLKTH</sequence>
<comment type="caution">
    <text evidence="10">The sequence shown here is derived from an EMBL/GenBank/DDBJ whole genome shotgun (WGS) entry which is preliminary data.</text>
</comment>
<feature type="transmembrane region" description="Helical" evidence="8">
    <location>
        <begin position="170"/>
        <end position="186"/>
    </location>
</feature>
<dbReference type="GO" id="GO:0009103">
    <property type="term" value="P:lipopolysaccharide biosynthetic process"/>
    <property type="evidence" value="ECO:0007669"/>
    <property type="project" value="UniProtKB-ARBA"/>
</dbReference>
<feature type="transmembrane region" description="Helical" evidence="8">
    <location>
        <begin position="247"/>
        <end position="271"/>
    </location>
</feature>
<dbReference type="InterPro" id="IPR038731">
    <property type="entry name" value="RgtA/B/C-like"/>
</dbReference>
<evidence type="ECO:0000256" key="5">
    <source>
        <dbReference type="ARBA" id="ARBA00022692"/>
    </source>
</evidence>
<feature type="domain" description="Glycosyltransferase RgtA/B/C/D-like" evidence="9">
    <location>
        <begin position="56"/>
        <end position="208"/>
    </location>
</feature>
<dbReference type="InterPro" id="IPR050297">
    <property type="entry name" value="LipidA_mod_glycosyltrf_83"/>
</dbReference>
<protein>
    <recommendedName>
        <fullName evidence="9">Glycosyltransferase RgtA/B/C/D-like domain-containing protein</fullName>
    </recommendedName>
</protein>
<evidence type="ECO:0000256" key="4">
    <source>
        <dbReference type="ARBA" id="ARBA00022679"/>
    </source>
</evidence>
<organism evidence="10 11">
    <name type="scientific">Candidatus Roizmanbacteria bacterium CG11_big_fil_rev_8_21_14_0_20_35_14</name>
    <dbReference type="NCBI Taxonomy" id="1974855"/>
    <lineage>
        <taxon>Bacteria</taxon>
        <taxon>Candidatus Roizmaniibacteriota</taxon>
    </lineage>
</organism>
<keyword evidence="5 8" id="KW-0812">Transmembrane</keyword>
<proteinExistence type="predicted"/>
<keyword evidence="7 8" id="KW-0472">Membrane</keyword>
<reference evidence="10 11" key="1">
    <citation type="submission" date="2017-09" db="EMBL/GenBank/DDBJ databases">
        <title>Depth-based differentiation of microbial function through sediment-hosted aquifers and enrichment of novel symbionts in the deep terrestrial subsurface.</title>
        <authorList>
            <person name="Probst A.J."/>
            <person name="Ladd B."/>
            <person name="Jarett J.K."/>
            <person name="Geller-Mcgrath D.E."/>
            <person name="Sieber C.M."/>
            <person name="Emerson J.B."/>
            <person name="Anantharaman K."/>
            <person name="Thomas B.C."/>
            <person name="Malmstrom R."/>
            <person name="Stieglmeier M."/>
            <person name="Klingl A."/>
            <person name="Woyke T."/>
            <person name="Ryan C.M."/>
            <person name="Banfield J.F."/>
        </authorList>
    </citation>
    <scope>NUCLEOTIDE SEQUENCE [LARGE SCALE GENOMIC DNA]</scope>
    <source>
        <strain evidence="10">CG11_big_fil_rev_8_21_14_0_20_35_14</strain>
    </source>
</reference>
<dbReference type="Proteomes" id="UP000229570">
    <property type="component" value="Unassembled WGS sequence"/>
</dbReference>
<dbReference type="AlphaFoldDB" id="A0A2H0KN95"/>
<feature type="transmembrane region" description="Helical" evidence="8">
    <location>
        <begin position="300"/>
        <end position="318"/>
    </location>
</feature>
<name>A0A2H0KN95_9BACT</name>
<dbReference type="EMBL" id="PCVL01000015">
    <property type="protein sequence ID" value="PIQ72718.1"/>
    <property type="molecule type" value="Genomic_DNA"/>
</dbReference>
<dbReference type="Pfam" id="PF13231">
    <property type="entry name" value="PMT_2"/>
    <property type="match status" value="1"/>
</dbReference>
<comment type="subcellular location">
    <subcellularLocation>
        <location evidence="1">Cell membrane</location>
        <topology evidence="1">Multi-pass membrane protein</topology>
    </subcellularLocation>
</comment>
<feature type="transmembrane region" description="Helical" evidence="8">
    <location>
        <begin position="45"/>
        <end position="66"/>
    </location>
</feature>
<feature type="transmembrane region" description="Helical" evidence="8">
    <location>
        <begin position="330"/>
        <end position="350"/>
    </location>
</feature>
<keyword evidence="6 8" id="KW-1133">Transmembrane helix</keyword>
<dbReference type="GO" id="GO:0016763">
    <property type="term" value="F:pentosyltransferase activity"/>
    <property type="evidence" value="ECO:0007669"/>
    <property type="project" value="TreeGrafter"/>
</dbReference>
<keyword evidence="4" id="KW-0808">Transferase</keyword>
<evidence type="ECO:0000313" key="11">
    <source>
        <dbReference type="Proteomes" id="UP000229570"/>
    </source>
</evidence>
<evidence type="ECO:0000256" key="6">
    <source>
        <dbReference type="ARBA" id="ARBA00022989"/>
    </source>
</evidence>
<gene>
    <name evidence="10" type="ORF">COV86_01485</name>
</gene>
<evidence type="ECO:0000256" key="1">
    <source>
        <dbReference type="ARBA" id="ARBA00004651"/>
    </source>
</evidence>
<keyword evidence="2" id="KW-1003">Cell membrane</keyword>
<evidence type="ECO:0000313" key="10">
    <source>
        <dbReference type="EMBL" id="PIQ72718.1"/>
    </source>
</evidence>
<evidence type="ECO:0000259" key="9">
    <source>
        <dbReference type="Pfam" id="PF13231"/>
    </source>
</evidence>
<evidence type="ECO:0000256" key="3">
    <source>
        <dbReference type="ARBA" id="ARBA00022676"/>
    </source>
</evidence>
<evidence type="ECO:0000256" key="7">
    <source>
        <dbReference type="ARBA" id="ARBA00023136"/>
    </source>
</evidence>
<evidence type="ECO:0000256" key="2">
    <source>
        <dbReference type="ARBA" id="ARBA00022475"/>
    </source>
</evidence>
<accession>A0A2H0KN95</accession>
<feature type="transmembrane region" description="Helical" evidence="8">
    <location>
        <begin position="78"/>
        <end position="99"/>
    </location>
</feature>
<dbReference type="PANTHER" id="PTHR33908">
    <property type="entry name" value="MANNOSYLTRANSFERASE YKCB-RELATED"/>
    <property type="match status" value="1"/>
</dbReference>
<feature type="transmembrane region" description="Helical" evidence="8">
    <location>
        <begin position="7"/>
        <end position="25"/>
    </location>
</feature>
<dbReference type="GO" id="GO:0005886">
    <property type="term" value="C:plasma membrane"/>
    <property type="evidence" value="ECO:0007669"/>
    <property type="project" value="UniProtKB-SubCell"/>
</dbReference>
<dbReference type="PANTHER" id="PTHR33908:SF11">
    <property type="entry name" value="MEMBRANE PROTEIN"/>
    <property type="match status" value="1"/>
</dbReference>
<evidence type="ECO:0000256" key="8">
    <source>
        <dbReference type="SAM" id="Phobius"/>
    </source>
</evidence>
<feature type="transmembrane region" description="Helical" evidence="8">
    <location>
        <begin position="119"/>
        <end position="141"/>
    </location>
</feature>
<feature type="transmembrane region" description="Helical" evidence="8">
    <location>
        <begin position="193"/>
        <end position="212"/>
    </location>
</feature>
<keyword evidence="3" id="KW-0328">Glycosyltransferase</keyword>